<sequence length="455" mass="49235">MPTSTTDRPSTPPTVWLARGRHVGAAAEEVLRRNLRDLHARGVIHGHLEPPEAQGDRERVFEARWAVAGQVTVRARLTVAAPSDGGQEWVLAAEAEAPWDLAWPSPATMFWPEGPEGPEGVTGSTDGTAGAEGTGWDRAAGSELRLRDINPLPADDKDLRRVLRDAAPDTWTIHVVVHEAMTPDERGRRPLTPLLPPGLRHRVVEHRAAPHQLRAVNWALREFGVEVPRGGAVVLPGVPAPEGYDRGGYSVRTVFLDGSRPAELIDAVTRFACAPRSLPKGADEVLTALREDWHLLTLEEELERERALVAMYAEALEAMTRSRDLYREAAERANEALAAYRESAELAAFAPDVPERNRDARPVSPFQQLTRTFERLRPAGRPRRPGSFVPWSPRTGAGTSPGETSPTETSSTAPSPTGTSSIVVPAMETPVAGTPATGSPDVATPHAERPGADTP</sequence>
<name>A0A089XDE9_STRGA</name>
<dbReference type="eggNOG" id="ENOG5033SG9">
    <property type="taxonomic scope" value="Bacteria"/>
</dbReference>
<dbReference type="KEGG" id="sgu:SGLAU_30370"/>
<dbReference type="Proteomes" id="UP000029482">
    <property type="component" value="Chromosome"/>
</dbReference>
<feature type="compositionally biased region" description="Basic and acidic residues" evidence="2">
    <location>
        <begin position="446"/>
        <end position="455"/>
    </location>
</feature>
<feature type="coiled-coil region" evidence="1">
    <location>
        <begin position="295"/>
        <end position="343"/>
    </location>
</feature>
<dbReference type="STRING" id="1907.SGLAU_30370"/>
<reference evidence="4" key="1">
    <citation type="journal article" date="2015" name="J. Biotechnol.">
        <title>Complete genome sequence of the actinobacterium Streptomyces glaucescens GLA.O (DSM 40922) consisting of a linear chromosome and one linear plasmid.</title>
        <authorList>
            <person name="Ortseifen V."/>
            <person name="Winkler A."/>
            <person name="Albersmeier A."/>
            <person name="Wendler S."/>
            <person name="Puhler A."/>
            <person name="Kalinowski J."/>
            <person name="Ruckert C."/>
        </authorList>
    </citation>
    <scope>NUCLEOTIDE SEQUENCE [LARGE SCALE GENOMIC DNA]</scope>
    <source>
        <strain evidence="4">DSM 40922 / GLA O</strain>
    </source>
</reference>
<protein>
    <submittedName>
        <fullName evidence="3">Uncharacterized protein</fullName>
    </submittedName>
</protein>
<dbReference type="AlphaFoldDB" id="A0A089XDE9"/>
<proteinExistence type="predicted"/>
<evidence type="ECO:0000256" key="1">
    <source>
        <dbReference type="SAM" id="Coils"/>
    </source>
</evidence>
<accession>A0A089XDE9</accession>
<feature type="compositionally biased region" description="Low complexity" evidence="2">
    <location>
        <begin position="398"/>
        <end position="421"/>
    </location>
</feature>
<evidence type="ECO:0000313" key="4">
    <source>
        <dbReference type="Proteomes" id="UP000029482"/>
    </source>
</evidence>
<keyword evidence="4" id="KW-1185">Reference proteome</keyword>
<organism evidence="3 4">
    <name type="scientific">Streptomyces glaucescens</name>
    <dbReference type="NCBI Taxonomy" id="1907"/>
    <lineage>
        <taxon>Bacteria</taxon>
        <taxon>Bacillati</taxon>
        <taxon>Actinomycetota</taxon>
        <taxon>Actinomycetes</taxon>
        <taxon>Kitasatosporales</taxon>
        <taxon>Streptomycetaceae</taxon>
        <taxon>Streptomyces</taxon>
    </lineage>
</organism>
<evidence type="ECO:0000313" key="3">
    <source>
        <dbReference type="EMBL" id="AIS02008.1"/>
    </source>
</evidence>
<gene>
    <name evidence="3" type="ORF">SGLAU_30370</name>
</gene>
<evidence type="ECO:0000256" key="2">
    <source>
        <dbReference type="SAM" id="MobiDB-lite"/>
    </source>
</evidence>
<dbReference type="HOGENOM" id="CLU_725424_0_0_11"/>
<dbReference type="EMBL" id="CP009438">
    <property type="protein sequence ID" value="AIS02008.1"/>
    <property type="molecule type" value="Genomic_DNA"/>
</dbReference>
<feature type="region of interest" description="Disordered" evidence="2">
    <location>
        <begin position="370"/>
        <end position="455"/>
    </location>
</feature>
<keyword evidence="1" id="KW-0175">Coiled coil</keyword>
<dbReference type="RefSeq" id="WP_063838905.1">
    <property type="nucleotide sequence ID" value="NZ_CP009438.1"/>
</dbReference>